<gene>
    <name evidence="7" type="ORF">APUU_20741A</name>
</gene>
<reference evidence="7" key="1">
    <citation type="submission" date="2021-01" db="EMBL/GenBank/DDBJ databases">
        <authorList>
            <consortium name="Aspergillus puulaauensis MK2 genome sequencing consortium"/>
            <person name="Kazuki M."/>
            <person name="Futagami T."/>
        </authorList>
    </citation>
    <scope>NUCLEOTIDE SEQUENCE</scope>
    <source>
        <strain evidence="7">MK2</strain>
    </source>
</reference>
<dbReference type="InterPro" id="IPR021858">
    <property type="entry name" value="Fun_TF"/>
</dbReference>
<dbReference type="PANTHER" id="PTHR37534">
    <property type="entry name" value="TRANSCRIPTIONAL ACTIVATOR PROTEIN UGA3"/>
    <property type="match status" value="1"/>
</dbReference>
<protein>
    <recommendedName>
        <fullName evidence="6">Zn(2)-C6 fungal-type domain-containing protein</fullName>
    </recommendedName>
</protein>
<proteinExistence type="predicted"/>
<dbReference type="EMBL" id="AP024444">
    <property type="protein sequence ID" value="BCS20309.1"/>
    <property type="molecule type" value="Genomic_DNA"/>
</dbReference>
<keyword evidence="3" id="KW-0238">DNA-binding</keyword>
<evidence type="ECO:0000259" key="6">
    <source>
        <dbReference type="PROSITE" id="PS50048"/>
    </source>
</evidence>
<dbReference type="Pfam" id="PF11951">
    <property type="entry name" value="Fungal_trans_2"/>
    <property type="match status" value="1"/>
</dbReference>
<dbReference type="InterPro" id="IPR036864">
    <property type="entry name" value="Zn2-C6_fun-type_DNA-bd_sf"/>
</dbReference>
<dbReference type="PANTHER" id="PTHR37534:SF51">
    <property type="entry name" value="ACRIFLAVINE SENSITIVITY CONTROL PROTEIN ACR-2"/>
    <property type="match status" value="1"/>
</dbReference>
<dbReference type="PROSITE" id="PS50048">
    <property type="entry name" value="ZN2_CY6_FUNGAL_2"/>
    <property type="match status" value="1"/>
</dbReference>
<evidence type="ECO:0000256" key="1">
    <source>
        <dbReference type="ARBA" id="ARBA00004123"/>
    </source>
</evidence>
<keyword evidence="8" id="KW-1185">Reference proteome</keyword>
<dbReference type="GO" id="GO:0000976">
    <property type="term" value="F:transcription cis-regulatory region binding"/>
    <property type="evidence" value="ECO:0007669"/>
    <property type="project" value="TreeGrafter"/>
</dbReference>
<dbReference type="Proteomes" id="UP000654913">
    <property type="component" value="Chromosome 2"/>
</dbReference>
<sequence>MRDPANKACHNCRRRRLKCDRDVPACRKCALTGQECLGYGKLFVWNEGVASRGKMMGKTYPVQREPDRTISTGNSGNSLIPQVYDFLPLQLPLLDPLYQGLDDTSRGYLSHFASTVSSDMVIADITDVNPFRSLIPFCRDHPILLHIILANSALHISCLHRRGLDPEQHMPVLAGEVSTTDAVHRSSRAMIDALSAKQKALVLLRRALEDMSHIDVDMIAAVVHLFIIFELISPGEDEWKAHVEGALRLISYLHTLEIRHSSPAALVRDCITSDCLTYYILGSTLMNTTTLSDPFLLPGDIIASLTRAEVNSYLSLPTPLLQTLFKACELSNRVSLGEMLGADPTPFLNEARDLLNTVQSFNVYAWASTLEGDPSSTRTLSRIHTALAHQNAVRIYILRSVEQISPSPVAGVGLGLCESETEGLVTEIITHLSLVGLTDPIFKATSWPTFIAGAETDNVVYREWAVNRLREFWNLIPWGYLRTEEEIMRKAWRLRDGQPEKEGSWIQQLKGVERHWLIA</sequence>
<reference evidence="7" key="2">
    <citation type="submission" date="2021-02" db="EMBL/GenBank/DDBJ databases">
        <title>Aspergillus puulaauensis MK2 genome sequence.</title>
        <authorList>
            <person name="Futagami T."/>
            <person name="Mori K."/>
            <person name="Kadooka C."/>
            <person name="Tanaka T."/>
        </authorList>
    </citation>
    <scope>NUCLEOTIDE SEQUENCE</scope>
    <source>
        <strain evidence="7">MK2</strain>
    </source>
</reference>
<name>A0A7R7XGN4_9EURO</name>
<keyword evidence="2" id="KW-0805">Transcription regulation</keyword>
<keyword evidence="5" id="KW-0539">Nucleus</keyword>
<dbReference type="SMART" id="SM00066">
    <property type="entry name" value="GAL4"/>
    <property type="match status" value="1"/>
</dbReference>
<dbReference type="KEGG" id="apuu:APUU_20741A"/>
<dbReference type="GO" id="GO:0045944">
    <property type="term" value="P:positive regulation of transcription by RNA polymerase II"/>
    <property type="evidence" value="ECO:0007669"/>
    <property type="project" value="TreeGrafter"/>
</dbReference>
<feature type="domain" description="Zn(2)-C6 fungal-type" evidence="6">
    <location>
        <begin position="8"/>
        <end position="36"/>
    </location>
</feature>
<evidence type="ECO:0000313" key="7">
    <source>
        <dbReference type="EMBL" id="BCS20309.1"/>
    </source>
</evidence>
<comment type="subcellular location">
    <subcellularLocation>
        <location evidence="1">Nucleus</location>
    </subcellularLocation>
</comment>
<evidence type="ECO:0000313" key="8">
    <source>
        <dbReference type="Proteomes" id="UP000654913"/>
    </source>
</evidence>
<dbReference type="GeneID" id="64970314"/>
<evidence type="ECO:0000256" key="2">
    <source>
        <dbReference type="ARBA" id="ARBA00023015"/>
    </source>
</evidence>
<dbReference type="SUPFAM" id="SSF57701">
    <property type="entry name" value="Zn2/Cys6 DNA-binding domain"/>
    <property type="match status" value="1"/>
</dbReference>
<organism evidence="7 8">
    <name type="scientific">Aspergillus puulaauensis</name>
    <dbReference type="NCBI Taxonomy" id="1220207"/>
    <lineage>
        <taxon>Eukaryota</taxon>
        <taxon>Fungi</taxon>
        <taxon>Dikarya</taxon>
        <taxon>Ascomycota</taxon>
        <taxon>Pezizomycotina</taxon>
        <taxon>Eurotiomycetes</taxon>
        <taxon>Eurotiomycetidae</taxon>
        <taxon>Eurotiales</taxon>
        <taxon>Aspergillaceae</taxon>
        <taxon>Aspergillus</taxon>
    </lineage>
</organism>
<evidence type="ECO:0000256" key="3">
    <source>
        <dbReference type="ARBA" id="ARBA00023125"/>
    </source>
</evidence>
<keyword evidence="4" id="KW-0804">Transcription</keyword>
<dbReference type="GO" id="GO:0008270">
    <property type="term" value="F:zinc ion binding"/>
    <property type="evidence" value="ECO:0007669"/>
    <property type="project" value="InterPro"/>
</dbReference>
<dbReference type="Gene3D" id="4.10.240.10">
    <property type="entry name" value="Zn(2)-C6 fungal-type DNA-binding domain"/>
    <property type="match status" value="1"/>
</dbReference>
<dbReference type="RefSeq" id="XP_041552503.1">
    <property type="nucleotide sequence ID" value="XM_041699416.1"/>
</dbReference>
<dbReference type="InterPro" id="IPR001138">
    <property type="entry name" value="Zn2Cys6_DnaBD"/>
</dbReference>
<dbReference type="CDD" id="cd00067">
    <property type="entry name" value="GAL4"/>
    <property type="match status" value="1"/>
</dbReference>
<dbReference type="Pfam" id="PF00172">
    <property type="entry name" value="Zn_clus"/>
    <property type="match status" value="1"/>
</dbReference>
<evidence type="ECO:0000256" key="4">
    <source>
        <dbReference type="ARBA" id="ARBA00023163"/>
    </source>
</evidence>
<dbReference type="GO" id="GO:0005634">
    <property type="term" value="C:nucleus"/>
    <property type="evidence" value="ECO:0007669"/>
    <property type="project" value="UniProtKB-SubCell"/>
</dbReference>
<dbReference type="OrthoDB" id="5380854at2759"/>
<evidence type="ECO:0000256" key="5">
    <source>
        <dbReference type="ARBA" id="ARBA00023242"/>
    </source>
</evidence>
<dbReference type="GO" id="GO:0000981">
    <property type="term" value="F:DNA-binding transcription factor activity, RNA polymerase II-specific"/>
    <property type="evidence" value="ECO:0007669"/>
    <property type="project" value="InterPro"/>
</dbReference>
<dbReference type="AlphaFoldDB" id="A0A7R7XGN4"/>
<accession>A0A7R7XGN4</accession>
<dbReference type="PROSITE" id="PS00463">
    <property type="entry name" value="ZN2_CY6_FUNGAL_1"/>
    <property type="match status" value="1"/>
</dbReference>